<comment type="caution">
    <text evidence="6">The sequence shown here is derived from an EMBL/GenBank/DDBJ whole genome shotgun (WGS) entry which is preliminary data.</text>
</comment>
<reference evidence="6 7" key="1">
    <citation type="submission" date="2019-03" db="EMBL/GenBank/DDBJ databases">
        <title>Single cell metagenomics reveals metabolic interactions within the superorganism composed of flagellate Streblomastix strix and complex community of Bacteroidetes bacteria on its surface.</title>
        <authorList>
            <person name="Treitli S.C."/>
            <person name="Kolisko M."/>
            <person name="Husnik F."/>
            <person name="Keeling P."/>
            <person name="Hampl V."/>
        </authorList>
    </citation>
    <scope>NUCLEOTIDE SEQUENCE [LARGE SCALE GENOMIC DNA]</scope>
    <source>
        <strain evidence="6">ST1C</strain>
    </source>
</reference>
<dbReference type="GO" id="GO:0003723">
    <property type="term" value="F:RNA binding"/>
    <property type="evidence" value="ECO:0007669"/>
    <property type="project" value="UniProtKB-UniRule"/>
</dbReference>
<dbReference type="PROSITE" id="PS50102">
    <property type="entry name" value="RRM"/>
    <property type="match status" value="2"/>
</dbReference>
<sequence length="286" mass="32938">MTFNKQVDQCTVKFSNVPFELTREVVDNFFSQFGSIKELKLPIRGNGKLKGYGSVIYNNTKDAQKAVDAHGSEFSGRAIRIERIVDDSQIEDIKVETQKPDDQNDSKTESKQESRSQIPTKPKQAIKSSPRPTSCLFVGNLAYQTTGDDLMQFFEKFSCIRGRIVTEEGTERKRGFGYVDFGSVQGAEMALREMNGQELHSRIIRLDFTQPRQKKTDQEQSSVLSQKKQYNTPRNADSGKQKVYQQENYKQQQNGHKTFERREEQDRRKQPKLDNAKRIDDEDDAE</sequence>
<feature type="region of interest" description="Disordered" evidence="4">
    <location>
        <begin position="91"/>
        <end position="131"/>
    </location>
</feature>
<dbReference type="InterPro" id="IPR012677">
    <property type="entry name" value="Nucleotide-bd_a/b_plait_sf"/>
</dbReference>
<dbReference type="Proteomes" id="UP000324800">
    <property type="component" value="Unassembled WGS sequence"/>
</dbReference>
<gene>
    <name evidence="6" type="ORF">EZS28_006478</name>
</gene>
<dbReference type="SMART" id="SM00360">
    <property type="entry name" value="RRM"/>
    <property type="match status" value="2"/>
</dbReference>
<evidence type="ECO:0000256" key="3">
    <source>
        <dbReference type="PROSITE-ProRule" id="PRU00176"/>
    </source>
</evidence>
<evidence type="ECO:0000256" key="4">
    <source>
        <dbReference type="SAM" id="MobiDB-lite"/>
    </source>
</evidence>
<evidence type="ECO:0000256" key="1">
    <source>
        <dbReference type="ARBA" id="ARBA00022737"/>
    </source>
</evidence>
<accession>A0A5J4WUA2</accession>
<dbReference type="Gene3D" id="3.30.70.330">
    <property type="match status" value="2"/>
</dbReference>
<feature type="compositionally biased region" description="Basic and acidic residues" evidence="4">
    <location>
        <begin position="257"/>
        <end position="280"/>
    </location>
</feature>
<proteinExistence type="predicted"/>
<dbReference type="PANTHER" id="PTHR23236:SF119">
    <property type="entry name" value="NUCLEAR RNA-BINDING PROTEIN SART-3"/>
    <property type="match status" value="1"/>
</dbReference>
<evidence type="ECO:0000256" key="2">
    <source>
        <dbReference type="ARBA" id="ARBA00022884"/>
    </source>
</evidence>
<feature type="region of interest" description="Disordered" evidence="4">
    <location>
        <begin position="206"/>
        <end position="286"/>
    </location>
</feature>
<protein>
    <submittedName>
        <fullName evidence="6">Putative nuclear localization sequence binding protein</fullName>
    </submittedName>
</protein>
<dbReference type="AlphaFoldDB" id="A0A5J4WUA2"/>
<dbReference type="InterPro" id="IPR000504">
    <property type="entry name" value="RRM_dom"/>
</dbReference>
<dbReference type="InterPro" id="IPR035979">
    <property type="entry name" value="RBD_domain_sf"/>
</dbReference>
<dbReference type="OrthoDB" id="6730379at2759"/>
<evidence type="ECO:0000313" key="6">
    <source>
        <dbReference type="EMBL" id="KAA6397995.1"/>
    </source>
</evidence>
<feature type="compositionally biased region" description="Polar residues" evidence="4">
    <location>
        <begin position="243"/>
        <end position="256"/>
    </location>
</feature>
<dbReference type="EMBL" id="SNRW01001056">
    <property type="protein sequence ID" value="KAA6397995.1"/>
    <property type="molecule type" value="Genomic_DNA"/>
</dbReference>
<dbReference type="CDD" id="cd00590">
    <property type="entry name" value="RRM_SF"/>
    <property type="match status" value="1"/>
</dbReference>
<feature type="domain" description="RRM" evidence="5">
    <location>
        <begin position="134"/>
        <end position="211"/>
    </location>
</feature>
<evidence type="ECO:0000313" key="7">
    <source>
        <dbReference type="Proteomes" id="UP000324800"/>
    </source>
</evidence>
<dbReference type="SUPFAM" id="SSF54928">
    <property type="entry name" value="RNA-binding domain, RBD"/>
    <property type="match status" value="2"/>
</dbReference>
<feature type="compositionally biased region" description="Polar residues" evidence="4">
    <location>
        <begin position="219"/>
        <end position="235"/>
    </location>
</feature>
<dbReference type="PANTHER" id="PTHR23236">
    <property type="entry name" value="EUKARYOTIC TRANSLATION INITIATION FACTOR 4B/4H"/>
    <property type="match status" value="1"/>
</dbReference>
<evidence type="ECO:0000259" key="5">
    <source>
        <dbReference type="PROSITE" id="PS50102"/>
    </source>
</evidence>
<feature type="compositionally biased region" description="Basic and acidic residues" evidence="4">
    <location>
        <begin position="91"/>
        <end position="114"/>
    </location>
</feature>
<keyword evidence="1" id="KW-0677">Repeat</keyword>
<organism evidence="6 7">
    <name type="scientific">Streblomastix strix</name>
    <dbReference type="NCBI Taxonomy" id="222440"/>
    <lineage>
        <taxon>Eukaryota</taxon>
        <taxon>Metamonada</taxon>
        <taxon>Preaxostyla</taxon>
        <taxon>Oxymonadida</taxon>
        <taxon>Streblomastigidae</taxon>
        <taxon>Streblomastix</taxon>
    </lineage>
</organism>
<dbReference type="Pfam" id="PF00076">
    <property type="entry name" value="RRM_1"/>
    <property type="match status" value="2"/>
</dbReference>
<feature type="domain" description="RRM" evidence="5">
    <location>
        <begin position="10"/>
        <end position="86"/>
    </location>
</feature>
<keyword evidence="2 3" id="KW-0694">RNA-binding</keyword>
<name>A0A5J4WUA2_9EUKA</name>